<feature type="transmembrane region" description="Helical" evidence="6">
    <location>
        <begin position="459"/>
        <end position="492"/>
    </location>
</feature>
<feature type="domain" description="SLC26A/SulP transporter" evidence="7">
    <location>
        <begin position="67"/>
        <end position="465"/>
    </location>
</feature>
<comment type="subcellular location">
    <subcellularLocation>
        <location evidence="1">Membrane</location>
        <topology evidence="1">Multi-pass membrane protein</topology>
    </subcellularLocation>
</comment>
<feature type="transmembrane region" description="Helical" evidence="6">
    <location>
        <begin position="69"/>
        <end position="89"/>
    </location>
</feature>
<evidence type="ECO:0000256" key="5">
    <source>
        <dbReference type="SAM" id="MobiDB-lite"/>
    </source>
</evidence>
<accession>A0A7R9BN48</accession>
<feature type="transmembrane region" description="Helical" evidence="6">
    <location>
        <begin position="101"/>
        <end position="128"/>
    </location>
</feature>
<feature type="transmembrane region" description="Helical" evidence="6">
    <location>
        <begin position="263"/>
        <end position="282"/>
    </location>
</feature>
<evidence type="ECO:0000256" key="3">
    <source>
        <dbReference type="ARBA" id="ARBA00022989"/>
    </source>
</evidence>
<dbReference type="OrthoDB" id="288203at2759"/>
<dbReference type="EMBL" id="CAJPEX010000950">
    <property type="protein sequence ID" value="CAG0917739.1"/>
    <property type="molecule type" value="Genomic_DNA"/>
</dbReference>
<dbReference type="Proteomes" id="UP000678499">
    <property type="component" value="Unassembled WGS sequence"/>
</dbReference>
<dbReference type="AlphaFoldDB" id="A0A7R9BN48"/>
<gene>
    <name evidence="8" type="ORF">NMOB1V02_LOCUS5317</name>
</gene>
<feature type="transmembrane region" description="Helical" evidence="6">
    <location>
        <begin position="429"/>
        <end position="447"/>
    </location>
</feature>
<name>A0A7R9BN48_9CRUS</name>
<keyword evidence="9" id="KW-1185">Reference proteome</keyword>
<evidence type="ECO:0000313" key="8">
    <source>
        <dbReference type="EMBL" id="CAD7277587.1"/>
    </source>
</evidence>
<evidence type="ECO:0000259" key="7">
    <source>
        <dbReference type="Pfam" id="PF00916"/>
    </source>
</evidence>
<feature type="region of interest" description="Disordered" evidence="5">
    <location>
        <begin position="1"/>
        <end position="21"/>
    </location>
</feature>
<dbReference type="InterPro" id="IPR001902">
    <property type="entry name" value="SLC26A/SulP_fam"/>
</dbReference>
<keyword evidence="2 6" id="KW-0812">Transmembrane</keyword>
<dbReference type="InterPro" id="IPR036513">
    <property type="entry name" value="STAS_dom_sf"/>
</dbReference>
<sequence length="634" mass="68592">MEEPGEETPLVTGQGRRSSSLLPDDGSVDLIVYADRVRRKLGTLNFWERKCPVLSWLPNYSYDKALGDFIAGLTVGLTAIPQAIAYATLAGLSPEHGLYSAFMGCFVYAVFGSVKDVTIGPTAILSLMTNKYVTDHGPEYAVILCFSTGVIVLVFGLMNLGFVVNFISTPVTVGFTSAAAVTIIISQIPSLLGLKLVQSTGNDFLATLEALYREISNTKGYDFLMGEIAIILLLFLKLVNDKYNNVAGDAGASRKKSILRKGFWFICTARNFLIVVLCGAIAELANRYSGQDLISLSVAVPSGIPVPSVPPFSLPGNATTPGQNYASILSTAGWSLLVLPLIAIVESIAIAKAFSFGTPVDASQEMIALGLSNVLGSFFQSMPTTGSFSRTAINHASGVRTQFGGIYTGILVLSSLVVLTPLVPLIPKTALAAVIITALIYMVDYRSAVHILKSRKIDFVPFLATFLSCIFLGLEFGVLIGVVVDVLILLYYSARPELSVSIEEVSGCRFILVLPDRGLFFPAHQTVRDKILSSCSQITEQAQTFLFDLTNTHDIDYSVAKFPNCATPPNILQMFDAAIKDLHTAGHRVMFASVQRQIRSSLMAVMSPEYSGNVKFFISLEHFIQHTSRSPDDF</sequence>
<evidence type="ECO:0000313" key="9">
    <source>
        <dbReference type="Proteomes" id="UP000678499"/>
    </source>
</evidence>
<feature type="transmembrane region" description="Helical" evidence="6">
    <location>
        <begin position="140"/>
        <end position="164"/>
    </location>
</feature>
<dbReference type="Gene3D" id="3.30.750.24">
    <property type="entry name" value="STAS domain"/>
    <property type="match status" value="1"/>
</dbReference>
<dbReference type="Pfam" id="PF00916">
    <property type="entry name" value="Sulfate_transp"/>
    <property type="match status" value="1"/>
</dbReference>
<feature type="transmembrane region" description="Helical" evidence="6">
    <location>
        <begin position="171"/>
        <end position="192"/>
    </location>
</feature>
<dbReference type="EMBL" id="OA882987">
    <property type="protein sequence ID" value="CAD7277587.1"/>
    <property type="molecule type" value="Genomic_DNA"/>
</dbReference>
<keyword evidence="4 6" id="KW-0472">Membrane</keyword>
<protein>
    <recommendedName>
        <fullName evidence="7">SLC26A/SulP transporter domain-containing protein</fullName>
    </recommendedName>
</protein>
<evidence type="ECO:0000256" key="1">
    <source>
        <dbReference type="ARBA" id="ARBA00004141"/>
    </source>
</evidence>
<dbReference type="PANTHER" id="PTHR11814">
    <property type="entry name" value="SULFATE TRANSPORTER"/>
    <property type="match status" value="1"/>
</dbReference>
<evidence type="ECO:0000256" key="6">
    <source>
        <dbReference type="SAM" id="Phobius"/>
    </source>
</evidence>
<feature type="transmembrane region" description="Helical" evidence="6">
    <location>
        <begin position="325"/>
        <end position="345"/>
    </location>
</feature>
<evidence type="ECO:0000256" key="4">
    <source>
        <dbReference type="ARBA" id="ARBA00023136"/>
    </source>
</evidence>
<keyword evidence="3 6" id="KW-1133">Transmembrane helix</keyword>
<feature type="transmembrane region" description="Helical" evidence="6">
    <location>
        <begin position="403"/>
        <end position="423"/>
    </location>
</feature>
<dbReference type="GO" id="GO:0016020">
    <property type="term" value="C:membrane"/>
    <property type="evidence" value="ECO:0007669"/>
    <property type="project" value="UniProtKB-SubCell"/>
</dbReference>
<reference evidence="8" key="1">
    <citation type="submission" date="2020-11" db="EMBL/GenBank/DDBJ databases">
        <authorList>
            <person name="Tran Van P."/>
        </authorList>
    </citation>
    <scope>NUCLEOTIDE SEQUENCE</scope>
</reference>
<dbReference type="GO" id="GO:0055085">
    <property type="term" value="P:transmembrane transport"/>
    <property type="evidence" value="ECO:0007669"/>
    <property type="project" value="InterPro"/>
</dbReference>
<proteinExistence type="predicted"/>
<organism evidence="8">
    <name type="scientific">Notodromas monacha</name>
    <dbReference type="NCBI Taxonomy" id="399045"/>
    <lineage>
        <taxon>Eukaryota</taxon>
        <taxon>Metazoa</taxon>
        <taxon>Ecdysozoa</taxon>
        <taxon>Arthropoda</taxon>
        <taxon>Crustacea</taxon>
        <taxon>Oligostraca</taxon>
        <taxon>Ostracoda</taxon>
        <taxon>Podocopa</taxon>
        <taxon>Podocopida</taxon>
        <taxon>Cypridocopina</taxon>
        <taxon>Cypridoidea</taxon>
        <taxon>Cyprididae</taxon>
        <taxon>Notodromas</taxon>
    </lineage>
</organism>
<evidence type="ECO:0000256" key="2">
    <source>
        <dbReference type="ARBA" id="ARBA00022692"/>
    </source>
</evidence>
<dbReference type="InterPro" id="IPR011547">
    <property type="entry name" value="SLC26A/SulP_dom"/>
</dbReference>